<reference evidence="2 3" key="1">
    <citation type="submission" date="2020-02" db="EMBL/GenBank/DDBJ databases">
        <title>Genome sequences of Thiorhodococcus mannitoliphagus and Thiorhodococcus minor, purple sulfur photosynthetic bacteria in the gammaproteobacterial family, Chromatiaceae.</title>
        <authorList>
            <person name="Aviles F.A."/>
            <person name="Meyer T.E."/>
            <person name="Kyndt J.A."/>
        </authorList>
    </citation>
    <scope>NUCLEOTIDE SEQUENCE [LARGE SCALE GENOMIC DNA]</scope>
    <source>
        <strain evidence="2 3">DSM 11518</strain>
    </source>
</reference>
<feature type="compositionally biased region" description="Basic and acidic residues" evidence="1">
    <location>
        <begin position="78"/>
        <end position="98"/>
    </location>
</feature>
<evidence type="ECO:0000313" key="2">
    <source>
        <dbReference type="EMBL" id="NEV61027.1"/>
    </source>
</evidence>
<name>A0A6M0JXH7_9GAMM</name>
<sequence length="105" mass="12247">MPDTVPCPANCQIANLNEHRLQRLEQSIASTRTKLDVVGIRLEWLGRKLLSTELEKAELRRTLAERIWELNVLRHQMRQDKPHDRQADKHEISARDISRALTMAD</sequence>
<dbReference type="AlphaFoldDB" id="A0A6M0JXH7"/>
<evidence type="ECO:0000313" key="3">
    <source>
        <dbReference type="Proteomes" id="UP000483379"/>
    </source>
</evidence>
<dbReference type="Proteomes" id="UP000483379">
    <property type="component" value="Unassembled WGS sequence"/>
</dbReference>
<accession>A0A6M0JXH7</accession>
<proteinExistence type="predicted"/>
<organism evidence="2 3">
    <name type="scientific">Thiorhodococcus minor</name>
    <dbReference type="NCBI Taxonomy" id="57489"/>
    <lineage>
        <taxon>Bacteria</taxon>
        <taxon>Pseudomonadati</taxon>
        <taxon>Pseudomonadota</taxon>
        <taxon>Gammaproteobacteria</taxon>
        <taxon>Chromatiales</taxon>
        <taxon>Chromatiaceae</taxon>
        <taxon>Thiorhodococcus</taxon>
    </lineage>
</organism>
<protein>
    <submittedName>
        <fullName evidence="2">Uncharacterized protein</fullName>
    </submittedName>
</protein>
<evidence type="ECO:0000256" key="1">
    <source>
        <dbReference type="SAM" id="MobiDB-lite"/>
    </source>
</evidence>
<comment type="caution">
    <text evidence="2">The sequence shown here is derived from an EMBL/GenBank/DDBJ whole genome shotgun (WGS) entry which is preliminary data.</text>
</comment>
<dbReference type="EMBL" id="JAAIJQ010000007">
    <property type="protein sequence ID" value="NEV61027.1"/>
    <property type="molecule type" value="Genomic_DNA"/>
</dbReference>
<feature type="region of interest" description="Disordered" evidence="1">
    <location>
        <begin position="78"/>
        <end position="105"/>
    </location>
</feature>
<gene>
    <name evidence="2" type="ORF">G3446_03780</name>
</gene>
<keyword evidence="3" id="KW-1185">Reference proteome</keyword>
<dbReference type="RefSeq" id="WP_164451071.1">
    <property type="nucleotide sequence ID" value="NZ_JAAIJQ010000007.1"/>
</dbReference>